<dbReference type="EMBL" id="CAJOAZ010002979">
    <property type="protein sequence ID" value="CAF3975477.1"/>
    <property type="molecule type" value="Genomic_DNA"/>
</dbReference>
<feature type="chain" id="PRO_5036415665" evidence="2">
    <location>
        <begin position="24"/>
        <end position="383"/>
    </location>
</feature>
<feature type="signal peptide" evidence="2">
    <location>
        <begin position="1"/>
        <end position="23"/>
    </location>
</feature>
<name>A0A819M884_9BILA</name>
<feature type="compositionally biased region" description="Acidic residues" evidence="1">
    <location>
        <begin position="103"/>
        <end position="124"/>
    </location>
</feature>
<evidence type="ECO:0000313" key="5">
    <source>
        <dbReference type="Proteomes" id="UP000663844"/>
    </source>
</evidence>
<feature type="compositionally biased region" description="Acidic residues" evidence="1">
    <location>
        <begin position="334"/>
        <end position="357"/>
    </location>
</feature>
<reference evidence="4" key="1">
    <citation type="submission" date="2021-02" db="EMBL/GenBank/DDBJ databases">
        <authorList>
            <person name="Nowell W R."/>
        </authorList>
    </citation>
    <scope>NUCLEOTIDE SEQUENCE</scope>
</reference>
<gene>
    <name evidence="3" type="ORF">JYZ213_LOCUS6575</name>
    <name evidence="4" type="ORF">OXD698_LOCUS28072</name>
</gene>
<keyword evidence="2" id="KW-0732">Signal</keyword>
<evidence type="ECO:0000256" key="1">
    <source>
        <dbReference type="SAM" id="MobiDB-lite"/>
    </source>
</evidence>
<organism evidence="4 5">
    <name type="scientific">Adineta steineri</name>
    <dbReference type="NCBI Taxonomy" id="433720"/>
    <lineage>
        <taxon>Eukaryota</taxon>
        <taxon>Metazoa</taxon>
        <taxon>Spiralia</taxon>
        <taxon>Gnathifera</taxon>
        <taxon>Rotifera</taxon>
        <taxon>Eurotatoria</taxon>
        <taxon>Bdelloidea</taxon>
        <taxon>Adinetida</taxon>
        <taxon>Adinetidae</taxon>
        <taxon>Adineta</taxon>
    </lineage>
</organism>
<dbReference type="AlphaFoldDB" id="A0A819M884"/>
<accession>A0A819M884</accession>
<feature type="region of interest" description="Disordered" evidence="1">
    <location>
        <begin position="278"/>
        <end position="299"/>
    </location>
</feature>
<dbReference type="Proteomes" id="UP000663845">
    <property type="component" value="Unassembled WGS sequence"/>
</dbReference>
<dbReference type="EMBL" id="CAJNOG010000041">
    <property type="protein sequence ID" value="CAF0826032.1"/>
    <property type="molecule type" value="Genomic_DNA"/>
</dbReference>
<comment type="caution">
    <text evidence="4">The sequence shown here is derived from an EMBL/GenBank/DDBJ whole genome shotgun (WGS) entry which is preliminary data.</text>
</comment>
<feature type="region of interest" description="Disordered" evidence="1">
    <location>
        <begin position="332"/>
        <end position="357"/>
    </location>
</feature>
<sequence>MASHISLVISGLLLVLLTIVVQSVPIKKIEDIVQTPPSINDKQVVKQQLLKSVVSVESSSSSSSSSSSTTSTTSPTTSISESSSSLATQQEKNDNKKKRNINDDDQDQLDGLLDSDSESDENDDTSIYQLSDVKLNNNNNNQIKHILHTKIQETSATIHDNADKPVDTDDSNIFSDVKMTPSELTEIVRRRRDIKLNTESNRRHKRALSPYDFYDTDPLYNPYDDLLEGQQYIRPARSFAPLYWYPNVYERNIRSAIASSFYEPSEWPRLYSSNIINDENDEDSGLLYNNDDDDDDENENINDYELNRYPILLQSSNNPFDNLELQQRYNTDDLPIDEDIEENVNDDDVDDNSDDDNEEQYRLFYQKQRPYYIPYGSIDTRFD</sequence>
<evidence type="ECO:0000256" key="2">
    <source>
        <dbReference type="SAM" id="SignalP"/>
    </source>
</evidence>
<evidence type="ECO:0000313" key="4">
    <source>
        <dbReference type="EMBL" id="CAF3975477.1"/>
    </source>
</evidence>
<proteinExistence type="predicted"/>
<feature type="compositionally biased region" description="Low complexity" evidence="1">
    <location>
        <begin position="56"/>
        <end position="85"/>
    </location>
</feature>
<evidence type="ECO:0000313" key="3">
    <source>
        <dbReference type="EMBL" id="CAF0826032.1"/>
    </source>
</evidence>
<dbReference type="Proteomes" id="UP000663844">
    <property type="component" value="Unassembled WGS sequence"/>
</dbReference>
<feature type="region of interest" description="Disordered" evidence="1">
    <location>
        <begin position="56"/>
        <end position="124"/>
    </location>
</feature>
<protein>
    <submittedName>
        <fullName evidence="4">Uncharacterized protein</fullName>
    </submittedName>
</protein>